<dbReference type="AlphaFoldDB" id="A0AAV4FR02"/>
<feature type="region of interest" description="Disordered" evidence="1">
    <location>
        <begin position="35"/>
        <end position="62"/>
    </location>
</feature>
<evidence type="ECO:0000313" key="3">
    <source>
        <dbReference type="Proteomes" id="UP000762676"/>
    </source>
</evidence>
<protein>
    <submittedName>
        <fullName evidence="2">Uncharacterized protein</fullName>
    </submittedName>
</protein>
<reference evidence="2 3" key="1">
    <citation type="journal article" date="2021" name="Elife">
        <title>Chloroplast acquisition without the gene transfer in kleptoplastic sea slugs, Plakobranchus ocellatus.</title>
        <authorList>
            <person name="Maeda T."/>
            <person name="Takahashi S."/>
            <person name="Yoshida T."/>
            <person name="Shimamura S."/>
            <person name="Takaki Y."/>
            <person name="Nagai Y."/>
            <person name="Toyoda A."/>
            <person name="Suzuki Y."/>
            <person name="Arimoto A."/>
            <person name="Ishii H."/>
            <person name="Satoh N."/>
            <person name="Nishiyama T."/>
            <person name="Hasebe M."/>
            <person name="Maruyama T."/>
            <person name="Minagawa J."/>
            <person name="Obokata J."/>
            <person name="Shigenobu S."/>
        </authorList>
    </citation>
    <scope>NUCLEOTIDE SEQUENCE [LARGE SCALE GENOMIC DNA]</scope>
</reference>
<evidence type="ECO:0000256" key="1">
    <source>
        <dbReference type="SAM" id="MobiDB-lite"/>
    </source>
</evidence>
<evidence type="ECO:0000313" key="2">
    <source>
        <dbReference type="EMBL" id="GFR75863.1"/>
    </source>
</evidence>
<proteinExistence type="predicted"/>
<accession>A0AAV4FR02</accession>
<gene>
    <name evidence="2" type="ORF">ElyMa_000466700</name>
</gene>
<keyword evidence="3" id="KW-1185">Reference proteome</keyword>
<organism evidence="2 3">
    <name type="scientific">Elysia marginata</name>
    <dbReference type="NCBI Taxonomy" id="1093978"/>
    <lineage>
        <taxon>Eukaryota</taxon>
        <taxon>Metazoa</taxon>
        <taxon>Spiralia</taxon>
        <taxon>Lophotrochozoa</taxon>
        <taxon>Mollusca</taxon>
        <taxon>Gastropoda</taxon>
        <taxon>Heterobranchia</taxon>
        <taxon>Euthyneura</taxon>
        <taxon>Panpulmonata</taxon>
        <taxon>Sacoglossa</taxon>
        <taxon>Placobranchoidea</taxon>
        <taxon>Plakobranchidae</taxon>
        <taxon>Elysia</taxon>
    </lineage>
</organism>
<sequence length="104" mass="11373">MSQRPIDGLDLDPHLLVEISMLEWKTLNVAPVSSKAPVLDPPVCVTESSGSSSRDASTEEDAPPIWTLIKRDRNNIYIEVITGEHSVMAQSVGRNSEGAGLRWC</sequence>
<feature type="compositionally biased region" description="Polar residues" evidence="1">
    <location>
        <begin position="46"/>
        <end position="55"/>
    </location>
</feature>
<dbReference type="EMBL" id="BMAT01000911">
    <property type="protein sequence ID" value="GFR75863.1"/>
    <property type="molecule type" value="Genomic_DNA"/>
</dbReference>
<dbReference type="Proteomes" id="UP000762676">
    <property type="component" value="Unassembled WGS sequence"/>
</dbReference>
<comment type="caution">
    <text evidence="2">The sequence shown here is derived from an EMBL/GenBank/DDBJ whole genome shotgun (WGS) entry which is preliminary data.</text>
</comment>
<name>A0AAV4FR02_9GAST</name>